<reference evidence="2" key="1">
    <citation type="journal article" date="2020" name="Fungal Divers.">
        <title>Resolving the Mortierellaceae phylogeny through synthesis of multi-gene phylogenetics and phylogenomics.</title>
        <authorList>
            <person name="Vandepol N."/>
            <person name="Liber J."/>
            <person name="Desiro A."/>
            <person name="Na H."/>
            <person name="Kennedy M."/>
            <person name="Barry K."/>
            <person name="Grigoriev I.V."/>
            <person name="Miller A.N."/>
            <person name="O'Donnell K."/>
            <person name="Stajich J.E."/>
            <person name="Bonito G."/>
        </authorList>
    </citation>
    <scope>NUCLEOTIDE SEQUENCE</scope>
    <source>
        <strain evidence="2">REB-010B</strain>
    </source>
</reference>
<dbReference type="Pfam" id="PF12505">
    <property type="entry name" value="DUF3712"/>
    <property type="match status" value="1"/>
</dbReference>
<evidence type="ECO:0000256" key="1">
    <source>
        <dbReference type="SAM" id="SignalP"/>
    </source>
</evidence>
<protein>
    <submittedName>
        <fullName evidence="2">Uncharacterized protein</fullName>
    </submittedName>
</protein>
<evidence type="ECO:0000313" key="3">
    <source>
        <dbReference type="Proteomes" id="UP000738325"/>
    </source>
</evidence>
<dbReference type="Proteomes" id="UP000738325">
    <property type="component" value="Unassembled WGS sequence"/>
</dbReference>
<dbReference type="AlphaFoldDB" id="A0A9P6UQF1"/>
<keyword evidence="3" id="KW-1185">Reference proteome</keyword>
<dbReference type="OrthoDB" id="10039566at2759"/>
<sequence length="503" mass="52625">MRFSLKIVALSALVASAVLAAPIDKRDAASDARIAACFVGLLLTGSWPGSCQAATAVNLGLIKSIAINQMTMDFTPANPWGPSTSSSSVVATMLSIPGITLPIDSVRQHIIIVDNGVQLGNIDTPWSAASVKGSALSTSFSSSTFNVFSAAHTQFSSFVSALSTSASHPLGLQGSVDAKLNLGIFGHLEIDGIGFQTTVPFAGLDNLSQTKYIYLVDTNFDTPGKILLTSIINIVNPSKLTVKLGDIAFNTATADGNVGISTVKALSLTPGDNFVLSATALDLTLPASLTFLNNLGAADATLILQGYSGTSANIALNAGLQAVTTNLLIPGGFAGLHLSQSPYKNWSLKVLPTTSTAHVLQITATFQSPYYGYPITLVAAEDAGQDNYAYVDGVSTDTNGMHLFNFQNDLTFSVTGTGSATVSFNVDLPAPYTASAKPQWQTLVTYGQAHGYIPVQLNWIANVIINNDNVNRFVDWGTIGTQLPDTQVNVGSDFANILNAFTA</sequence>
<keyword evidence="1" id="KW-0732">Signal</keyword>
<gene>
    <name evidence="2" type="ORF">BGZ99_007834</name>
</gene>
<organism evidence="2 3">
    <name type="scientific">Dissophora globulifera</name>
    <dbReference type="NCBI Taxonomy" id="979702"/>
    <lineage>
        <taxon>Eukaryota</taxon>
        <taxon>Fungi</taxon>
        <taxon>Fungi incertae sedis</taxon>
        <taxon>Mucoromycota</taxon>
        <taxon>Mortierellomycotina</taxon>
        <taxon>Mortierellomycetes</taxon>
        <taxon>Mortierellales</taxon>
        <taxon>Mortierellaceae</taxon>
        <taxon>Dissophora</taxon>
    </lineage>
</organism>
<comment type="caution">
    <text evidence="2">The sequence shown here is derived from an EMBL/GenBank/DDBJ whole genome shotgun (WGS) entry which is preliminary data.</text>
</comment>
<name>A0A9P6UQF1_9FUNG</name>
<proteinExistence type="predicted"/>
<accession>A0A9P6UQF1</accession>
<evidence type="ECO:0000313" key="2">
    <source>
        <dbReference type="EMBL" id="KAG0314845.1"/>
    </source>
</evidence>
<feature type="chain" id="PRO_5040246397" evidence="1">
    <location>
        <begin position="21"/>
        <end position="503"/>
    </location>
</feature>
<dbReference type="EMBL" id="JAAAIP010000580">
    <property type="protein sequence ID" value="KAG0314845.1"/>
    <property type="molecule type" value="Genomic_DNA"/>
</dbReference>
<dbReference type="InterPro" id="IPR022185">
    <property type="entry name" value="DUF3712"/>
</dbReference>
<feature type="signal peptide" evidence="1">
    <location>
        <begin position="1"/>
        <end position="20"/>
    </location>
</feature>